<evidence type="ECO:0000256" key="6">
    <source>
        <dbReference type="ARBA" id="ARBA00022807"/>
    </source>
</evidence>
<dbReference type="InterPro" id="IPR000816">
    <property type="entry name" value="Peptidase_C15"/>
</dbReference>
<evidence type="ECO:0000313" key="10">
    <source>
        <dbReference type="Proteomes" id="UP000193738"/>
    </source>
</evidence>
<gene>
    <name evidence="9" type="ORF">AWC07_19300</name>
</gene>
<dbReference type="AlphaFoldDB" id="A0A1X1UTH0"/>
<evidence type="ECO:0000256" key="1">
    <source>
        <dbReference type="ARBA" id="ARBA00006641"/>
    </source>
</evidence>
<proteinExistence type="inferred from homology"/>
<dbReference type="GO" id="GO:0006508">
    <property type="term" value="P:proteolysis"/>
    <property type="evidence" value="ECO:0007669"/>
    <property type="project" value="UniProtKB-KW"/>
</dbReference>
<reference evidence="9 10" key="1">
    <citation type="submission" date="2016-01" db="EMBL/GenBank/DDBJ databases">
        <title>The new phylogeny of the genus Mycobacterium.</title>
        <authorList>
            <person name="Tarcisio F."/>
            <person name="Conor M."/>
            <person name="Antonella G."/>
            <person name="Elisabetta G."/>
            <person name="Giulia F.S."/>
            <person name="Sara T."/>
            <person name="Anna F."/>
            <person name="Clotilde B."/>
            <person name="Roberto B."/>
            <person name="Veronica D.S."/>
            <person name="Fabio R."/>
            <person name="Monica P."/>
            <person name="Olivier J."/>
            <person name="Enrico T."/>
            <person name="Nicola S."/>
        </authorList>
    </citation>
    <scope>NUCLEOTIDE SEQUENCE [LARGE SCALE GENOMIC DNA]</scope>
    <source>
        <strain evidence="9 10">DSM 43505</strain>
    </source>
</reference>
<dbReference type="Gene3D" id="3.40.630.20">
    <property type="entry name" value="Peptidase C15, pyroglutamyl peptidase I-like"/>
    <property type="match status" value="1"/>
</dbReference>
<dbReference type="InterPro" id="IPR036440">
    <property type="entry name" value="Peptidase_C15-like_sf"/>
</dbReference>
<keyword evidence="6" id="KW-0788">Thiol protease</keyword>
<keyword evidence="4" id="KW-0645">Protease</keyword>
<dbReference type="InterPro" id="IPR016125">
    <property type="entry name" value="Peptidase_C15-like"/>
</dbReference>
<name>A0A1X1UTH0_MYCGS</name>
<dbReference type="Pfam" id="PF01470">
    <property type="entry name" value="Peptidase_C15"/>
    <property type="match status" value="1"/>
</dbReference>
<evidence type="ECO:0000256" key="4">
    <source>
        <dbReference type="ARBA" id="ARBA00022670"/>
    </source>
</evidence>
<accession>A0A1X1UTH0</accession>
<dbReference type="SUPFAM" id="SSF53182">
    <property type="entry name" value="Pyrrolidone carboxyl peptidase (pyroglutamate aminopeptidase)"/>
    <property type="match status" value="1"/>
</dbReference>
<sequence>MSQVLVTGFGAYGNTPANPAQHTAEALDGRVIAGAAVTARIVPNVFFESITATQQAIADIRPEVVISNSFAGAVR</sequence>
<organism evidence="9 10">
    <name type="scientific">Mycobacterium gastri</name>
    <dbReference type="NCBI Taxonomy" id="1777"/>
    <lineage>
        <taxon>Bacteria</taxon>
        <taxon>Bacillati</taxon>
        <taxon>Actinomycetota</taxon>
        <taxon>Actinomycetes</taxon>
        <taxon>Mycobacteriales</taxon>
        <taxon>Mycobacteriaceae</taxon>
        <taxon>Mycobacterium</taxon>
    </lineage>
</organism>
<keyword evidence="5" id="KW-0378">Hydrolase</keyword>
<evidence type="ECO:0000256" key="3">
    <source>
        <dbReference type="ARBA" id="ARBA00022490"/>
    </source>
</evidence>
<comment type="similarity">
    <text evidence="1">Belongs to the peptidase C15 family.</text>
</comment>
<evidence type="ECO:0000256" key="7">
    <source>
        <dbReference type="ARBA" id="ARBA00030836"/>
    </source>
</evidence>
<keyword evidence="3" id="KW-0963">Cytoplasm</keyword>
<evidence type="ECO:0000313" key="9">
    <source>
        <dbReference type="EMBL" id="ORV59969.1"/>
    </source>
</evidence>
<dbReference type="GO" id="GO:0016920">
    <property type="term" value="F:pyroglutamyl-peptidase activity"/>
    <property type="evidence" value="ECO:0007669"/>
    <property type="project" value="InterPro"/>
</dbReference>
<dbReference type="Proteomes" id="UP000193738">
    <property type="component" value="Unassembled WGS sequence"/>
</dbReference>
<dbReference type="PRINTS" id="PR00706">
    <property type="entry name" value="PYROGLUPTASE"/>
</dbReference>
<dbReference type="EMBL" id="LQOX01000150">
    <property type="protein sequence ID" value="ORV59969.1"/>
    <property type="molecule type" value="Genomic_DNA"/>
</dbReference>
<dbReference type="STRING" id="1777.AWC07_19300"/>
<evidence type="ECO:0000256" key="2">
    <source>
        <dbReference type="ARBA" id="ARBA00019191"/>
    </source>
</evidence>
<dbReference type="GO" id="GO:0005829">
    <property type="term" value="C:cytosol"/>
    <property type="evidence" value="ECO:0007669"/>
    <property type="project" value="InterPro"/>
</dbReference>
<evidence type="ECO:0000256" key="8">
    <source>
        <dbReference type="ARBA" id="ARBA00031559"/>
    </source>
</evidence>
<evidence type="ECO:0000256" key="5">
    <source>
        <dbReference type="ARBA" id="ARBA00022801"/>
    </source>
</evidence>
<protein>
    <recommendedName>
        <fullName evidence="2">Pyrrolidone-carboxylate peptidase</fullName>
    </recommendedName>
    <alternativeName>
        <fullName evidence="7">5-oxoprolyl-peptidase</fullName>
    </alternativeName>
    <alternativeName>
        <fullName evidence="8">Pyroglutamyl-peptidase I</fullName>
    </alternativeName>
</protein>
<keyword evidence="10" id="KW-1185">Reference proteome</keyword>
<comment type="caution">
    <text evidence="9">The sequence shown here is derived from an EMBL/GenBank/DDBJ whole genome shotgun (WGS) entry which is preliminary data.</text>
</comment>